<evidence type="ECO:0000313" key="9">
    <source>
        <dbReference type="Proteomes" id="UP000596742"/>
    </source>
</evidence>
<dbReference type="InterPro" id="IPR000971">
    <property type="entry name" value="Globin"/>
</dbReference>
<dbReference type="CDD" id="cd01040">
    <property type="entry name" value="Mb-like"/>
    <property type="match status" value="1"/>
</dbReference>
<evidence type="ECO:0000256" key="2">
    <source>
        <dbReference type="ARBA" id="ARBA00022617"/>
    </source>
</evidence>
<sequence>MTDGLILMTEDTRIRVKKVWKKFSNKQEDMYELGIAMFEQLFKRKPETKKLFSFDENNPDRWRMVKSHIRLLFDMIGEAVGSLDDQASMTPVLENLGNRHFHYGVKQDFYLVFGECLIHAVEEALGDSFTDKDKDAFMTLYHWVGGCIVKGIAMESYK</sequence>
<keyword evidence="1 6" id="KW-0813">Transport</keyword>
<dbReference type="InterPro" id="IPR009050">
    <property type="entry name" value="Globin-like_sf"/>
</dbReference>
<keyword evidence="3 6" id="KW-0561">Oxygen transport</keyword>
<protein>
    <recommendedName>
        <fullName evidence="7">Globin domain-containing protein</fullName>
    </recommendedName>
</protein>
<feature type="domain" description="Globin" evidence="7">
    <location>
        <begin position="7"/>
        <end position="153"/>
    </location>
</feature>
<dbReference type="PROSITE" id="PS01033">
    <property type="entry name" value="GLOBIN"/>
    <property type="match status" value="1"/>
</dbReference>
<gene>
    <name evidence="8" type="ORF">MGAL_10B061795</name>
</gene>
<dbReference type="EMBL" id="UYJE01001359">
    <property type="protein sequence ID" value="VDI01557.1"/>
    <property type="molecule type" value="Genomic_DNA"/>
</dbReference>
<dbReference type="Pfam" id="PF00042">
    <property type="entry name" value="Globin"/>
    <property type="match status" value="1"/>
</dbReference>
<organism evidence="8 9">
    <name type="scientific">Mytilus galloprovincialis</name>
    <name type="common">Mediterranean mussel</name>
    <dbReference type="NCBI Taxonomy" id="29158"/>
    <lineage>
        <taxon>Eukaryota</taxon>
        <taxon>Metazoa</taxon>
        <taxon>Spiralia</taxon>
        <taxon>Lophotrochozoa</taxon>
        <taxon>Mollusca</taxon>
        <taxon>Bivalvia</taxon>
        <taxon>Autobranchia</taxon>
        <taxon>Pteriomorphia</taxon>
        <taxon>Mytilida</taxon>
        <taxon>Mytiloidea</taxon>
        <taxon>Mytilidae</taxon>
        <taxon>Mytilinae</taxon>
        <taxon>Mytilus</taxon>
    </lineage>
</organism>
<accession>A0A8B6C8H7</accession>
<dbReference type="AlphaFoldDB" id="A0A8B6C8H7"/>
<dbReference type="InterPro" id="IPR044399">
    <property type="entry name" value="Mb-like_M"/>
</dbReference>
<dbReference type="InterPro" id="IPR050532">
    <property type="entry name" value="Globin-like_OT"/>
</dbReference>
<evidence type="ECO:0000256" key="3">
    <source>
        <dbReference type="ARBA" id="ARBA00022621"/>
    </source>
</evidence>
<reference evidence="8" key="1">
    <citation type="submission" date="2018-11" db="EMBL/GenBank/DDBJ databases">
        <authorList>
            <person name="Alioto T."/>
            <person name="Alioto T."/>
        </authorList>
    </citation>
    <scope>NUCLEOTIDE SEQUENCE</scope>
</reference>
<keyword evidence="2 6" id="KW-0349">Heme</keyword>
<dbReference type="InterPro" id="IPR012292">
    <property type="entry name" value="Globin/Proto"/>
</dbReference>
<dbReference type="GO" id="GO:0019825">
    <property type="term" value="F:oxygen binding"/>
    <property type="evidence" value="ECO:0007669"/>
    <property type="project" value="InterPro"/>
</dbReference>
<keyword evidence="5" id="KW-0408">Iron</keyword>
<dbReference type="Gene3D" id="1.10.490.10">
    <property type="entry name" value="Globins"/>
    <property type="match status" value="1"/>
</dbReference>
<evidence type="ECO:0000256" key="5">
    <source>
        <dbReference type="ARBA" id="ARBA00023004"/>
    </source>
</evidence>
<dbReference type="PRINTS" id="PR01907">
    <property type="entry name" value="WORMGLOBIN"/>
</dbReference>
<dbReference type="SUPFAM" id="SSF46458">
    <property type="entry name" value="Globin-like"/>
    <property type="match status" value="1"/>
</dbReference>
<dbReference type="OrthoDB" id="436496at2759"/>
<evidence type="ECO:0000256" key="4">
    <source>
        <dbReference type="ARBA" id="ARBA00022723"/>
    </source>
</evidence>
<dbReference type="Proteomes" id="UP000596742">
    <property type="component" value="Unassembled WGS sequence"/>
</dbReference>
<dbReference type="GO" id="GO:0005344">
    <property type="term" value="F:oxygen carrier activity"/>
    <property type="evidence" value="ECO:0007669"/>
    <property type="project" value="UniProtKB-KW"/>
</dbReference>
<dbReference type="PANTHER" id="PTHR46458">
    <property type="entry name" value="BLR2807 PROTEIN"/>
    <property type="match status" value="1"/>
</dbReference>
<evidence type="ECO:0000256" key="1">
    <source>
        <dbReference type="ARBA" id="ARBA00022448"/>
    </source>
</evidence>
<evidence type="ECO:0000313" key="8">
    <source>
        <dbReference type="EMBL" id="VDI01557.1"/>
    </source>
</evidence>
<comment type="similarity">
    <text evidence="6">Belongs to the globin family.</text>
</comment>
<dbReference type="GO" id="GO:0020037">
    <property type="term" value="F:heme binding"/>
    <property type="evidence" value="ECO:0007669"/>
    <property type="project" value="InterPro"/>
</dbReference>
<comment type="caution">
    <text evidence="8">The sequence shown here is derived from an EMBL/GenBank/DDBJ whole genome shotgun (WGS) entry which is preliminary data.</text>
</comment>
<dbReference type="PANTHER" id="PTHR46458:SF1">
    <property type="entry name" value="GEO09476P1"/>
    <property type="match status" value="1"/>
</dbReference>
<dbReference type="GO" id="GO:0046872">
    <property type="term" value="F:metal ion binding"/>
    <property type="evidence" value="ECO:0007669"/>
    <property type="project" value="UniProtKB-KW"/>
</dbReference>
<proteinExistence type="inferred from homology"/>
<keyword evidence="9" id="KW-1185">Reference proteome</keyword>
<evidence type="ECO:0000259" key="7">
    <source>
        <dbReference type="PROSITE" id="PS01033"/>
    </source>
</evidence>
<keyword evidence="4" id="KW-0479">Metal-binding</keyword>
<name>A0A8B6C8H7_MYTGA</name>
<evidence type="ECO:0000256" key="6">
    <source>
        <dbReference type="RuleBase" id="RU000356"/>
    </source>
</evidence>